<reference evidence="1" key="1">
    <citation type="submission" date="2014-09" db="EMBL/GenBank/DDBJ databases">
        <authorList>
            <person name="Magalhaes I.L.F."/>
            <person name="Oliveira U."/>
            <person name="Santos F.R."/>
            <person name="Vidigal T.H.D.A."/>
            <person name="Brescovit A.D."/>
            <person name="Santos A.J."/>
        </authorList>
    </citation>
    <scope>NUCLEOTIDE SEQUENCE</scope>
    <source>
        <tissue evidence="1">Shoot tissue taken approximately 20 cm above the soil surface</tissue>
    </source>
</reference>
<accession>A0A0A9ES32</accession>
<organism evidence="1">
    <name type="scientific">Arundo donax</name>
    <name type="common">Giant reed</name>
    <name type="synonym">Donax arundinaceus</name>
    <dbReference type="NCBI Taxonomy" id="35708"/>
    <lineage>
        <taxon>Eukaryota</taxon>
        <taxon>Viridiplantae</taxon>
        <taxon>Streptophyta</taxon>
        <taxon>Embryophyta</taxon>
        <taxon>Tracheophyta</taxon>
        <taxon>Spermatophyta</taxon>
        <taxon>Magnoliopsida</taxon>
        <taxon>Liliopsida</taxon>
        <taxon>Poales</taxon>
        <taxon>Poaceae</taxon>
        <taxon>PACMAD clade</taxon>
        <taxon>Arundinoideae</taxon>
        <taxon>Arundineae</taxon>
        <taxon>Arundo</taxon>
    </lineage>
</organism>
<dbReference type="EMBL" id="GBRH01196077">
    <property type="protein sequence ID" value="JAE01819.1"/>
    <property type="molecule type" value="Transcribed_RNA"/>
</dbReference>
<name>A0A0A9ES32_ARUDO</name>
<protein>
    <submittedName>
        <fullName evidence="1">Uncharacterized protein</fullName>
    </submittedName>
</protein>
<dbReference type="AlphaFoldDB" id="A0A0A9ES32"/>
<proteinExistence type="predicted"/>
<reference evidence="1" key="2">
    <citation type="journal article" date="2015" name="Data Brief">
        <title>Shoot transcriptome of the giant reed, Arundo donax.</title>
        <authorList>
            <person name="Barrero R.A."/>
            <person name="Guerrero F.D."/>
            <person name="Moolhuijzen P."/>
            <person name="Goolsby J.A."/>
            <person name="Tidwell J."/>
            <person name="Bellgard S.E."/>
            <person name="Bellgard M.I."/>
        </authorList>
    </citation>
    <scope>NUCLEOTIDE SEQUENCE</scope>
    <source>
        <tissue evidence="1">Shoot tissue taken approximately 20 cm above the soil surface</tissue>
    </source>
</reference>
<evidence type="ECO:0000313" key="1">
    <source>
        <dbReference type="EMBL" id="JAE01819.1"/>
    </source>
</evidence>
<sequence>MVVAFMITTAKDQCRCDSLLQSTRMPCLCCICNKERIEKVQVYSYTSFPNIMGGMCKFHPRCTLAQLQKD</sequence>